<comment type="caution">
    <text evidence="1">The sequence shown here is derived from an EMBL/GenBank/DDBJ whole genome shotgun (WGS) entry which is preliminary data.</text>
</comment>
<dbReference type="AlphaFoldDB" id="X1JTA1"/>
<reference evidence="1" key="1">
    <citation type="journal article" date="2014" name="Front. Microbiol.">
        <title>High frequency of phylogenetically diverse reductive dehalogenase-homologous genes in deep subseafloor sedimentary metagenomes.</title>
        <authorList>
            <person name="Kawai M."/>
            <person name="Futagami T."/>
            <person name="Toyoda A."/>
            <person name="Takaki Y."/>
            <person name="Nishi S."/>
            <person name="Hori S."/>
            <person name="Arai W."/>
            <person name="Tsubouchi T."/>
            <person name="Morono Y."/>
            <person name="Uchiyama I."/>
            <person name="Ito T."/>
            <person name="Fujiyama A."/>
            <person name="Inagaki F."/>
            <person name="Takami H."/>
        </authorList>
    </citation>
    <scope>NUCLEOTIDE SEQUENCE</scope>
    <source>
        <strain evidence="1">Expedition CK06-06</strain>
    </source>
</reference>
<sequence length="245" mass="27884">RRTHAERRQSLSEGKLASPIADIKEFATQAHFKTSFGGVFLFIPLILDLGLDRLFNASGFYGSSQIPTINYLLSYLTLKLIGTERLYHVNDLAFDYGLGAFAGLNVLPKATSITQYSYRHPHAKITTLLRKFCSILYSKGYIKGQHINLDFHTIPHWGEEAQLEGHWVPTRRRRMKSVLTFFAQDLDTTYLCYSNSNLSGKEATDEILNFVSFYKKANKVLPECLVFDSKLTTYKNLGRLNELGI</sequence>
<protein>
    <recommendedName>
        <fullName evidence="2">Transposase IS4-like domain-containing protein</fullName>
    </recommendedName>
</protein>
<accession>X1JTA1</accession>
<organism evidence="1">
    <name type="scientific">marine sediment metagenome</name>
    <dbReference type="NCBI Taxonomy" id="412755"/>
    <lineage>
        <taxon>unclassified sequences</taxon>
        <taxon>metagenomes</taxon>
        <taxon>ecological metagenomes</taxon>
    </lineage>
</organism>
<proteinExistence type="predicted"/>
<evidence type="ECO:0000313" key="1">
    <source>
        <dbReference type="EMBL" id="GAH81484.1"/>
    </source>
</evidence>
<feature type="non-terminal residue" evidence="1">
    <location>
        <position position="1"/>
    </location>
</feature>
<name>X1JTA1_9ZZZZ</name>
<dbReference type="EMBL" id="BARU01038152">
    <property type="protein sequence ID" value="GAH81484.1"/>
    <property type="molecule type" value="Genomic_DNA"/>
</dbReference>
<evidence type="ECO:0008006" key="2">
    <source>
        <dbReference type="Google" id="ProtNLM"/>
    </source>
</evidence>
<feature type="non-terminal residue" evidence="1">
    <location>
        <position position="245"/>
    </location>
</feature>
<gene>
    <name evidence="1" type="ORF">S03H2_59338</name>
</gene>